<dbReference type="GO" id="GO:0005737">
    <property type="term" value="C:cytoplasm"/>
    <property type="evidence" value="ECO:0007669"/>
    <property type="project" value="UniProtKB-SubCell"/>
</dbReference>
<dbReference type="SMART" id="SM00572">
    <property type="entry name" value="DZF"/>
    <property type="match status" value="1"/>
</dbReference>
<evidence type="ECO:0000256" key="4">
    <source>
        <dbReference type="ARBA" id="ARBA00022490"/>
    </source>
</evidence>
<reference evidence="12 13" key="1">
    <citation type="submission" date="2018-05" db="EMBL/GenBank/DDBJ databases">
        <authorList>
            <person name="Datahose"/>
        </authorList>
    </citation>
    <scope>NUCLEOTIDE SEQUENCE</scope>
</reference>
<accession>A0AAX7U7L8</accession>
<feature type="region of interest" description="Disordered" evidence="10">
    <location>
        <begin position="506"/>
        <end position="533"/>
    </location>
</feature>
<dbReference type="FunFam" id="3.30.460.10:FF:000010">
    <property type="entry name" value="Zinc finger RNA-binding protein 2"/>
    <property type="match status" value="1"/>
</dbReference>
<dbReference type="PROSITE" id="PS00028">
    <property type="entry name" value="ZINC_FINGER_C2H2_1"/>
    <property type="match status" value="1"/>
</dbReference>
<evidence type="ECO:0000313" key="13">
    <source>
        <dbReference type="Proteomes" id="UP000265100"/>
    </source>
</evidence>
<dbReference type="SUPFAM" id="SSF57667">
    <property type="entry name" value="beta-beta-alpha zinc fingers"/>
    <property type="match status" value="3"/>
</dbReference>
<comment type="subcellular location">
    <subcellularLocation>
        <location evidence="2">Cytoplasm</location>
    </subcellularLocation>
    <subcellularLocation>
        <location evidence="1">Nucleus</location>
    </subcellularLocation>
</comment>
<evidence type="ECO:0000256" key="6">
    <source>
        <dbReference type="ARBA" id="ARBA00022884"/>
    </source>
</evidence>
<evidence type="ECO:0000256" key="5">
    <source>
        <dbReference type="ARBA" id="ARBA00022737"/>
    </source>
</evidence>
<dbReference type="InterPro" id="IPR006561">
    <property type="entry name" value="DZF_dom"/>
</dbReference>
<reference evidence="13" key="2">
    <citation type="submission" date="2023-03" db="EMBL/GenBank/DDBJ databases">
        <authorList>
            <consortium name="Wellcome Sanger Institute Data Sharing"/>
        </authorList>
    </citation>
    <scope>NUCLEOTIDE SEQUENCE [LARGE SCALE GENOMIC DNA]</scope>
</reference>
<dbReference type="GO" id="GO:0003677">
    <property type="term" value="F:DNA binding"/>
    <property type="evidence" value="ECO:0007669"/>
    <property type="project" value="UniProtKB-KW"/>
</dbReference>
<dbReference type="InterPro" id="IPR043519">
    <property type="entry name" value="NT_sf"/>
</dbReference>
<dbReference type="InterPro" id="IPR049402">
    <property type="entry name" value="DZF_dom_C"/>
</dbReference>
<dbReference type="PANTHER" id="PTHR45762">
    <property type="entry name" value="ZINC FINGER RNA-BINDING PROTEIN"/>
    <property type="match status" value="1"/>
</dbReference>
<protein>
    <recommendedName>
        <fullName evidence="9">Zinc finger RNA-binding protein</fullName>
    </recommendedName>
</protein>
<feature type="compositionally biased region" description="Basic and acidic residues" evidence="10">
    <location>
        <begin position="1046"/>
        <end position="1058"/>
    </location>
</feature>
<feature type="region of interest" description="Disordered" evidence="10">
    <location>
        <begin position="685"/>
        <end position="706"/>
    </location>
</feature>
<evidence type="ECO:0000256" key="3">
    <source>
        <dbReference type="ARBA" id="ARBA00022473"/>
    </source>
</evidence>
<dbReference type="GO" id="GO:0003725">
    <property type="term" value="F:double-stranded RNA binding"/>
    <property type="evidence" value="ECO:0007669"/>
    <property type="project" value="TreeGrafter"/>
</dbReference>
<dbReference type="Ensembl" id="ENSACLT00000071721.1">
    <property type="protein sequence ID" value="ENSACLP00000064845.1"/>
    <property type="gene ID" value="ENSACLG00000016832.2"/>
</dbReference>
<feature type="region of interest" description="Disordered" evidence="10">
    <location>
        <begin position="109"/>
        <end position="133"/>
    </location>
</feature>
<dbReference type="GO" id="GO:0008270">
    <property type="term" value="F:zinc ion binding"/>
    <property type="evidence" value="ECO:0007669"/>
    <property type="project" value="InterPro"/>
</dbReference>
<dbReference type="FunFam" id="3.30.160.60:FF:000210">
    <property type="entry name" value="Zinc finger RNA-binding protein 2"/>
    <property type="match status" value="1"/>
</dbReference>
<reference evidence="12" key="3">
    <citation type="submission" date="2025-08" db="UniProtKB">
        <authorList>
            <consortium name="Ensembl"/>
        </authorList>
    </citation>
    <scope>IDENTIFICATION</scope>
</reference>
<feature type="region of interest" description="Disordered" evidence="10">
    <location>
        <begin position="1020"/>
        <end position="1058"/>
    </location>
</feature>
<dbReference type="PANTHER" id="PTHR45762:SF21">
    <property type="entry name" value="ZINC FINGER RNA-BINDING PROTEIN"/>
    <property type="match status" value="1"/>
</dbReference>
<sequence>MIPICPVVSFTYVPGRLGEDAKMATGNYFGFTHGAAAQYSQQPAAGVAYTHPTTVASYTVHQAPVAAHTVAAAYAPAAATVAVARPAPVAVAAAATAAAYGGYQPTHAATDYGYPQRQPEVPPPPPPVTSQNYQDSYSYVRSTAPAVAYDSKQYYQQPTATAAVAAAQPQPSVADTYYQTAPKPVYSQGVTSYTQSQQTRQVTVIKPAAPSPASSTFSIYPVTSTVQPVAAAASVVPSYSQSPTYSTNAVTYSGTSYSGYEAAVYSAASSYYQQQQQQKQAVAAVAATAAWTGNTFTKKPPFQSKQLRPKQPPKPPQIHYCDVCKISCAGPQTYKEHLEGQKHKKKEAALKVSQSSSSSGSGGGALARNAQNQLRCELCDVSCTGADAYAAHIRGAKHQKVVKLHTKLGKPIPSTEPSMTTLATFSSSSTTSSPCVATSSSPASSSSYLRPINLVSSGVAGVKSPQANSLSAASAASVGKKVNTPKINFVGGNKLQTTVKMEDSRAEAKVEASKPVAASSGSQEPKSDIPDLSTSSLAVLQSDVQPVGHDYVEEVRNDEGKVIRFHCKLCECSFNDPNAKEMHLKGRRHRLQYKKKVNPDLQVEVKPSIRARKIQEEKMRKQMQKEEYWRRREEEERWRMEMRRYEEDMYWRRMEEEQHHWDERRRMPDGGYPQGPPGPPGLLGVRPGMPGLQPQGPVPPRRPDSSDDRYVMTKHAAIYPSEDELQSIQKIVSITERALKLVSDIITDQDKTKEEDKEKKEPAKDRALKGVMRVGVLAKGLLLRGDKNVNLVLLCSEKPTKSLLTSIVEHLPKQLTMVTSEKYEVKGSVQEAAIILTSCTEPKMQVTITLTSPVIREENGRDGDVTSGMVKDPVDVLDRQKCLDALAVLRHAKWFQARANGLQSCVIIIRILRDLCQRVPTWSAFPGWAMELLVEKAISSASAPLSPGDALRRVFECISSGILLPGGPGLVDPCEKKPVDTLATLGEQQREDITSSAQFALRLLAFRQIHKVLGMDPLPQMNPRFSIRNSRKRRRDNSDGTDSFEGEGKKDKKDYDSF</sequence>
<feature type="domain" description="DZF" evidence="11">
    <location>
        <begin position="686"/>
        <end position="1057"/>
    </location>
</feature>
<name>A0AAX7U7L8_ASTCA</name>
<evidence type="ECO:0000256" key="8">
    <source>
        <dbReference type="ARBA" id="ARBA00023242"/>
    </source>
</evidence>
<dbReference type="Pfam" id="PF20965">
    <property type="entry name" value="DZF_C"/>
    <property type="match status" value="1"/>
</dbReference>
<keyword evidence="4" id="KW-0963">Cytoplasm</keyword>
<dbReference type="FunFam" id="1.10.1410.40:FF:000001">
    <property type="entry name" value="interleukin enhancer-binding factor 3 isoform X1"/>
    <property type="match status" value="1"/>
</dbReference>
<keyword evidence="6" id="KW-0694">RNA-binding</keyword>
<dbReference type="Gene3D" id="1.10.1410.40">
    <property type="match status" value="1"/>
</dbReference>
<organism evidence="12 13">
    <name type="scientific">Astatotilapia calliptera</name>
    <name type="common">Eastern happy</name>
    <name type="synonym">Chromis callipterus</name>
    <dbReference type="NCBI Taxonomy" id="8154"/>
    <lineage>
        <taxon>Eukaryota</taxon>
        <taxon>Metazoa</taxon>
        <taxon>Chordata</taxon>
        <taxon>Craniata</taxon>
        <taxon>Vertebrata</taxon>
        <taxon>Euteleostomi</taxon>
        <taxon>Actinopterygii</taxon>
        <taxon>Neopterygii</taxon>
        <taxon>Teleostei</taxon>
        <taxon>Neoteleostei</taxon>
        <taxon>Acanthomorphata</taxon>
        <taxon>Ovalentaria</taxon>
        <taxon>Cichlomorphae</taxon>
        <taxon>Cichliformes</taxon>
        <taxon>Cichlidae</taxon>
        <taxon>African cichlids</taxon>
        <taxon>Pseudocrenilabrinae</taxon>
        <taxon>Haplochromini</taxon>
        <taxon>Astatotilapia</taxon>
    </lineage>
</organism>
<dbReference type="GeneTree" id="ENSGT00940000155290"/>
<dbReference type="Pfam" id="PF07528">
    <property type="entry name" value="DZF_N"/>
    <property type="match status" value="1"/>
</dbReference>
<keyword evidence="7" id="KW-0238">DNA-binding</keyword>
<dbReference type="SMART" id="SM00355">
    <property type="entry name" value="ZnF_C2H2"/>
    <property type="match status" value="3"/>
</dbReference>
<dbReference type="Gene3D" id="3.30.460.10">
    <property type="entry name" value="Beta Polymerase, domain 2"/>
    <property type="match status" value="1"/>
</dbReference>
<dbReference type="FunFam" id="3.30.160.60:FF:000153">
    <property type="entry name" value="Zinc finger RNA-binding protein 2"/>
    <property type="match status" value="1"/>
</dbReference>
<dbReference type="Pfam" id="PF12874">
    <property type="entry name" value="zf-met"/>
    <property type="match status" value="3"/>
</dbReference>
<feature type="region of interest" description="Disordered" evidence="10">
    <location>
        <begin position="337"/>
        <end position="366"/>
    </location>
</feature>
<evidence type="ECO:0000256" key="1">
    <source>
        <dbReference type="ARBA" id="ARBA00004123"/>
    </source>
</evidence>
<evidence type="ECO:0000256" key="7">
    <source>
        <dbReference type="ARBA" id="ARBA00023125"/>
    </source>
</evidence>
<dbReference type="PROSITE" id="PS51703">
    <property type="entry name" value="DZF"/>
    <property type="match status" value="1"/>
</dbReference>
<dbReference type="InterPro" id="IPR013087">
    <property type="entry name" value="Znf_C2H2_type"/>
</dbReference>
<dbReference type="InterPro" id="IPR003604">
    <property type="entry name" value="Matrin/U1-like-C_Znf_C2H2"/>
</dbReference>
<dbReference type="Gene3D" id="3.30.160.60">
    <property type="entry name" value="Classic Zinc Finger"/>
    <property type="match status" value="3"/>
</dbReference>
<dbReference type="AlphaFoldDB" id="A0AAX7U7L8"/>
<evidence type="ECO:0000259" key="11">
    <source>
        <dbReference type="PROSITE" id="PS51703"/>
    </source>
</evidence>
<evidence type="ECO:0000256" key="10">
    <source>
        <dbReference type="SAM" id="MobiDB-lite"/>
    </source>
</evidence>
<gene>
    <name evidence="12" type="primary">ZFR</name>
</gene>
<reference evidence="12" key="4">
    <citation type="submission" date="2025-09" db="UniProtKB">
        <authorList>
            <consortium name="Ensembl"/>
        </authorList>
    </citation>
    <scope>IDENTIFICATION</scope>
</reference>
<keyword evidence="8" id="KW-0539">Nucleus</keyword>
<proteinExistence type="predicted"/>
<dbReference type="FunFam" id="3.30.160.60:FF:000439">
    <property type="entry name" value="Zinc finger RNA-binding protein 2"/>
    <property type="match status" value="1"/>
</dbReference>
<keyword evidence="5" id="KW-0677">Repeat</keyword>
<keyword evidence="13" id="KW-1185">Reference proteome</keyword>
<evidence type="ECO:0000313" key="12">
    <source>
        <dbReference type="Ensembl" id="ENSACLP00000064845.1"/>
    </source>
</evidence>
<dbReference type="Proteomes" id="UP000265100">
    <property type="component" value="Chromosome 12"/>
</dbReference>
<dbReference type="SMART" id="SM00451">
    <property type="entry name" value="ZnF_U1"/>
    <property type="match status" value="3"/>
</dbReference>
<evidence type="ECO:0000256" key="2">
    <source>
        <dbReference type="ARBA" id="ARBA00004496"/>
    </source>
</evidence>
<dbReference type="InterPro" id="IPR049401">
    <property type="entry name" value="DZF_dom_N"/>
</dbReference>
<dbReference type="GO" id="GO:0071011">
    <property type="term" value="C:precatalytic spliceosome"/>
    <property type="evidence" value="ECO:0007669"/>
    <property type="project" value="TreeGrafter"/>
</dbReference>
<keyword evidence="3" id="KW-0217">Developmental protein</keyword>
<dbReference type="GO" id="GO:0003727">
    <property type="term" value="F:single-stranded RNA binding"/>
    <property type="evidence" value="ECO:0007669"/>
    <property type="project" value="TreeGrafter"/>
</dbReference>
<dbReference type="InterPro" id="IPR036236">
    <property type="entry name" value="Znf_C2H2_sf"/>
</dbReference>
<evidence type="ECO:0000256" key="9">
    <source>
        <dbReference type="ARBA" id="ARBA00041195"/>
    </source>
</evidence>